<comment type="caution">
    <text evidence="11">The sequence shown here is derived from an EMBL/GenBank/DDBJ whole genome shotgun (WGS) entry which is preliminary data.</text>
</comment>
<dbReference type="EMBL" id="JAWJWE010000002">
    <property type="protein sequence ID" value="KAK6642789.1"/>
    <property type="molecule type" value="Genomic_DNA"/>
</dbReference>
<feature type="coiled-coil region" evidence="8">
    <location>
        <begin position="191"/>
        <end position="302"/>
    </location>
</feature>
<keyword evidence="2" id="KW-0963">Cytoplasm</keyword>
<dbReference type="Gene3D" id="1.20.5.390">
    <property type="entry name" value="L1 transposable element, trimerization domain"/>
    <property type="match status" value="1"/>
</dbReference>
<dbReference type="Pfam" id="PF16516">
    <property type="entry name" value="CC2-LZ"/>
    <property type="match status" value="1"/>
</dbReference>
<keyword evidence="4 7" id="KW-0863">Zinc-finger</keyword>
<evidence type="ECO:0000313" key="12">
    <source>
        <dbReference type="Proteomes" id="UP001372834"/>
    </source>
</evidence>
<name>A0AAN8XL93_POLSC</name>
<evidence type="ECO:0000256" key="3">
    <source>
        <dbReference type="ARBA" id="ARBA00022723"/>
    </source>
</evidence>
<evidence type="ECO:0000259" key="10">
    <source>
        <dbReference type="PROSITE" id="PS51801"/>
    </source>
</evidence>
<dbReference type="GO" id="GO:0005634">
    <property type="term" value="C:nucleus"/>
    <property type="evidence" value="ECO:0007669"/>
    <property type="project" value="TreeGrafter"/>
</dbReference>
<reference evidence="11 12" key="1">
    <citation type="submission" date="2023-10" db="EMBL/GenBank/DDBJ databases">
        <title>Genomes of two closely related lineages of the louse Polyplax serrata with different host specificities.</title>
        <authorList>
            <person name="Martinu J."/>
            <person name="Tarabai H."/>
            <person name="Stefka J."/>
            <person name="Hypsa V."/>
        </authorList>
    </citation>
    <scope>NUCLEOTIDE SEQUENCE [LARGE SCALE GENOMIC DNA]</scope>
    <source>
        <strain evidence="11">HR10_N</strain>
    </source>
</reference>
<evidence type="ECO:0000256" key="2">
    <source>
        <dbReference type="ARBA" id="ARBA00022490"/>
    </source>
</evidence>
<dbReference type="GO" id="GO:0043122">
    <property type="term" value="P:regulation of canonical NF-kappaB signal transduction"/>
    <property type="evidence" value="ECO:0007669"/>
    <property type="project" value="TreeGrafter"/>
</dbReference>
<dbReference type="InterPro" id="IPR021063">
    <property type="entry name" value="NEMO_N"/>
</dbReference>
<gene>
    <name evidence="11" type="ORF">RUM43_004291</name>
</gene>
<evidence type="ECO:0000256" key="1">
    <source>
        <dbReference type="ARBA" id="ARBA00004496"/>
    </source>
</evidence>
<evidence type="ECO:0000256" key="7">
    <source>
        <dbReference type="PROSITE-ProRule" id="PRU01142"/>
    </source>
</evidence>
<evidence type="ECO:0000256" key="6">
    <source>
        <dbReference type="ARBA" id="ARBA00023054"/>
    </source>
</evidence>
<sequence>MFLYASGFFSLNMSEKSENEPLSDASNSSFVILGPGSFTNVSNDESLKNIIGENNNVEISPSKRDSIDSAKNALSDATFHIDTDVQQKLSQLIRENYQLKETLSQNNLAIKTQLNIFFMWQQEVLKTHETHKQKFLETKDMILKLRSENLNLKMQLEKNSANSSLGNGNPLECVNSGFSLLEKMKVSNTEIEKLMADVKKFEHMNNDLQKMNDKLSLENYDLQKTIEDSKQEILKINKELKDVEKENVYLKQKSCEQQSTPPMSLLPNSEARMQISNLLKQLEEERATVAKLKKELENSKSNSGNPEVNKNPKDELNHYLNELNEMDASFEKQSQRINGLSSWIYLAEENLTSRTMNKTDDNQIMLEIDLLKSQLNEEKNAVKKTEESLQDMYIQFNRILKDYNELEEKFKSLQSQNQNMEKHKSDIENLTIELELRDLKLKEKEDEVTRLRKTIGKLNLECEELAILRVQADVYRSDFHDERAAREKLVGEKEAMAEQIRLLETVIRELEREHPIEQKQQEENSTPKSPLETKNSRYVCPKCMFAFSDLKLCEEHVDECIDTHFYP</sequence>
<dbReference type="InterPro" id="IPR051301">
    <property type="entry name" value="Optineurin/NFkB_EssMod"/>
</dbReference>
<dbReference type="InterPro" id="IPR032419">
    <property type="entry name" value="CC2-LZ_dom"/>
</dbReference>
<evidence type="ECO:0000256" key="8">
    <source>
        <dbReference type="SAM" id="Coils"/>
    </source>
</evidence>
<proteinExistence type="predicted"/>
<feature type="region of interest" description="Disordered" evidence="9">
    <location>
        <begin position="513"/>
        <end position="532"/>
    </location>
</feature>
<dbReference type="InterPro" id="IPR034735">
    <property type="entry name" value="NEMO_ZF"/>
</dbReference>
<keyword evidence="6 8" id="KW-0175">Coiled coil</keyword>
<keyword evidence="5" id="KW-0862">Zinc</keyword>
<feature type="coiled-coil region" evidence="8">
    <location>
        <begin position="368"/>
        <end position="461"/>
    </location>
</feature>
<evidence type="ECO:0000256" key="9">
    <source>
        <dbReference type="SAM" id="MobiDB-lite"/>
    </source>
</evidence>
<dbReference type="PANTHER" id="PTHR31553:SF1">
    <property type="entry name" value="NF-KAPPA-B ESSENTIAL MODULATOR"/>
    <property type="match status" value="1"/>
</dbReference>
<protein>
    <recommendedName>
        <fullName evidence="10">CCHC NOA-type domain-containing protein</fullName>
    </recommendedName>
</protein>
<evidence type="ECO:0000256" key="5">
    <source>
        <dbReference type="ARBA" id="ARBA00022833"/>
    </source>
</evidence>
<dbReference type="GO" id="GO:0070530">
    <property type="term" value="F:K63-linked polyubiquitin modification-dependent protein binding"/>
    <property type="evidence" value="ECO:0007669"/>
    <property type="project" value="InterPro"/>
</dbReference>
<dbReference type="AlphaFoldDB" id="A0AAN8XL93"/>
<dbReference type="GO" id="GO:0005737">
    <property type="term" value="C:cytoplasm"/>
    <property type="evidence" value="ECO:0007669"/>
    <property type="project" value="UniProtKB-SubCell"/>
</dbReference>
<keyword evidence="3" id="KW-0479">Metal-binding</keyword>
<evidence type="ECO:0000256" key="4">
    <source>
        <dbReference type="ARBA" id="ARBA00022771"/>
    </source>
</evidence>
<accession>A0AAN8XL93</accession>
<organism evidence="11 12">
    <name type="scientific">Polyplax serrata</name>
    <name type="common">Common mouse louse</name>
    <dbReference type="NCBI Taxonomy" id="468196"/>
    <lineage>
        <taxon>Eukaryota</taxon>
        <taxon>Metazoa</taxon>
        <taxon>Ecdysozoa</taxon>
        <taxon>Arthropoda</taxon>
        <taxon>Hexapoda</taxon>
        <taxon>Insecta</taxon>
        <taxon>Pterygota</taxon>
        <taxon>Neoptera</taxon>
        <taxon>Paraneoptera</taxon>
        <taxon>Psocodea</taxon>
        <taxon>Troctomorpha</taxon>
        <taxon>Phthiraptera</taxon>
        <taxon>Anoplura</taxon>
        <taxon>Polyplacidae</taxon>
        <taxon>Polyplax</taxon>
    </lineage>
</organism>
<evidence type="ECO:0000313" key="11">
    <source>
        <dbReference type="EMBL" id="KAK6642789.1"/>
    </source>
</evidence>
<dbReference type="GO" id="GO:0008270">
    <property type="term" value="F:zinc ion binding"/>
    <property type="evidence" value="ECO:0007669"/>
    <property type="project" value="UniProtKB-KW"/>
</dbReference>
<dbReference type="Proteomes" id="UP001372834">
    <property type="component" value="Unassembled WGS sequence"/>
</dbReference>
<feature type="domain" description="CCHC NOA-type" evidence="10">
    <location>
        <begin position="532"/>
        <end position="562"/>
    </location>
</feature>
<dbReference type="Gene3D" id="1.20.5.990">
    <property type="entry name" value="Nemo cc2-lz domain - 1d5 darpin complex"/>
    <property type="match status" value="1"/>
</dbReference>
<dbReference type="Pfam" id="PF11577">
    <property type="entry name" value="NEMO"/>
    <property type="match status" value="1"/>
</dbReference>
<feature type="compositionally biased region" description="Basic and acidic residues" evidence="9">
    <location>
        <begin position="513"/>
        <end position="522"/>
    </location>
</feature>
<dbReference type="PROSITE" id="PS51801">
    <property type="entry name" value="ZF_CCHC_NOA"/>
    <property type="match status" value="1"/>
</dbReference>
<comment type="subcellular location">
    <subcellularLocation>
        <location evidence="1">Cytoplasm</location>
    </subcellularLocation>
</comment>
<dbReference type="PANTHER" id="PTHR31553">
    <property type="entry name" value="NF-KAPPA-B ESSENTIAL MODULATOR"/>
    <property type="match status" value="1"/>
</dbReference>